<keyword evidence="4" id="KW-1185">Reference proteome</keyword>
<accession>A0A927IJ15</accession>
<reference evidence="3" key="1">
    <citation type="submission" date="2020-09" db="EMBL/GenBank/DDBJ databases">
        <title>Pelagicoccus enzymogenes sp. nov. with an EPS production, isolated from marine sediment.</title>
        <authorList>
            <person name="Feng X."/>
        </authorList>
    </citation>
    <scope>NUCLEOTIDE SEQUENCE</scope>
    <source>
        <strain evidence="3">NFK12</strain>
    </source>
</reference>
<dbReference type="InterPro" id="IPR002575">
    <property type="entry name" value="Aminoglycoside_PTrfase"/>
</dbReference>
<dbReference type="Gene3D" id="3.90.1200.10">
    <property type="match status" value="1"/>
</dbReference>
<sequence>MRIGIDFDNTIVCYDSLFVEIAGRLGIELDPSSTPKKSLQNKIRSANDGEWEWSKIQGEVYGPLLAHAHPYPNLIPTLQALKEAGHRLCIISHKTRFPNAGPPYPFHEYALEWIERELGSLIPLNSVHLNETRDHKLHKIREERCDIFIDDLEDILADSQFPAESTGILFCPGSPLASQSKKLSNWQDLPRLLESIPSPENSPNPSPRPNSASHLERISSCINLAESEPLLPLAGGVNSQVFRTSVPPFRVAKLYPTGDSNQRYVRETSFLQYAQIVAPDSCPQLLSSNADAQCSILQYIPGELASLTNRSNESDALQCLSFLTQLQSGRDSERARALPPAAEACDSLQEHLASLSPRRNAWLSQALQTKSPTPWSQWICGPLEDAFQSLAKTAISHPRFKARSSRDAFIISPSDFGLHNAIRLENGTLKFIDFEYAGWDDPAKTLSDFFLQPRNNFPEQTKAAWREAFLQMLGPSQRTDVLQRLPVVEACCKMRWIYIILKSRLDPTTLLPKNDDAQDASLEKEIATRLDDLIQSLGPLN</sequence>
<organism evidence="3 4">
    <name type="scientific">Pelagicoccus enzymogenes</name>
    <dbReference type="NCBI Taxonomy" id="2773457"/>
    <lineage>
        <taxon>Bacteria</taxon>
        <taxon>Pseudomonadati</taxon>
        <taxon>Verrucomicrobiota</taxon>
        <taxon>Opitutia</taxon>
        <taxon>Puniceicoccales</taxon>
        <taxon>Pelagicoccaceae</taxon>
        <taxon>Pelagicoccus</taxon>
    </lineage>
</organism>
<dbReference type="InterPro" id="IPR023214">
    <property type="entry name" value="HAD_sf"/>
</dbReference>
<evidence type="ECO:0000256" key="1">
    <source>
        <dbReference type="SAM" id="MobiDB-lite"/>
    </source>
</evidence>
<comment type="caution">
    <text evidence="3">The sequence shown here is derived from an EMBL/GenBank/DDBJ whole genome shotgun (WGS) entry which is preliminary data.</text>
</comment>
<dbReference type="SUPFAM" id="SSF56784">
    <property type="entry name" value="HAD-like"/>
    <property type="match status" value="1"/>
</dbReference>
<dbReference type="SUPFAM" id="SSF56112">
    <property type="entry name" value="Protein kinase-like (PK-like)"/>
    <property type="match status" value="1"/>
</dbReference>
<evidence type="ECO:0000313" key="4">
    <source>
        <dbReference type="Proteomes" id="UP000622317"/>
    </source>
</evidence>
<feature type="region of interest" description="Disordered" evidence="1">
    <location>
        <begin position="194"/>
        <end position="213"/>
    </location>
</feature>
<dbReference type="Gene3D" id="3.40.50.1000">
    <property type="entry name" value="HAD superfamily/HAD-like"/>
    <property type="match status" value="1"/>
</dbReference>
<protein>
    <submittedName>
        <fullName evidence="3">Phosphotransferase</fullName>
    </submittedName>
</protein>
<gene>
    <name evidence="3" type="ORF">IEN85_17975</name>
</gene>
<dbReference type="Pfam" id="PF01636">
    <property type="entry name" value="APH"/>
    <property type="match status" value="1"/>
</dbReference>
<dbReference type="Proteomes" id="UP000622317">
    <property type="component" value="Unassembled WGS sequence"/>
</dbReference>
<dbReference type="InterPro" id="IPR036412">
    <property type="entry name" value="HAD-like_sf"/>
</dbReference>
<proteinExistence type="predicted"/>
<name>A0A927IJ15_9BACT</name>
<evidence type="ECO:0000313" key="3">
    <source>
        <dbReference type="EMBL" id="MBD5781394.1"/>
    </source>
</evidence>
<dbReference type="RefSeq" id="WP_191618497.1">
    <property type="nucleotide sequence ID" value="NZ_JACYFG010000041.1"/>
</dbReference>
<dbReference type="AlphaFoldDB" id="A0A927IJ15"/>
<dbReference type="InterPro" id="IPR011009">
    <property type="entry name" value="Kinase-like_dom_sf"/>
</dbReference>
<evidence type="ECO:0000259" key="2">
    <source>
        <dbReference type="Pfam" id="PF01636"/>
    </source>
</evidence>
<feature type="domain" description="Aminoglycoside phosphotransferase" evidence="2">
    <location>
        <begin position="232"/>
        <end position="474"/>
    </location>
</feature>
<dbReference type="EMBL" id="JACYFG010000041">
    <property type="protein sequence ID" value="MBD5781394.1"/>
    <property type="molecule type" value="Genomic_DNA"/>
</dbReference>